<dbReference type="Pfam" id="PF00128">
    <property type="entry name" value="Alpha-amylase"/>
    <property type="match status" value="1"/>
</dbReference>
<dbReference type="InterPro" id="IPR006047">
    <property type="entry name" value="GH13_cat_dom"/>
</dbReference>
<dbReference type="Gene3D" id="3.90.400.10">
    <property type="entry name" value="Oligo-1,6-glucosidase, Domain 2"/>
    <property type="match status" value="1"/>
</dbReference>
<dbReference type="SUPFAM" id="SSF49452">
    <property type="entry name" value="Starch-binding domain-like"/>
    <property type="match status" value="1"/>
</dbReference>
<evidence type="ECO:0000259" key="6">
    <source>
        <dbReference type="SMART" id="SM00642"/>
    </source>
</evidence>
<evidence type="ECO:0000256" key="4">
    <source>
        <dbReference type="ARBA" id="ARBA00023295"/>
    </source>
</evidence>
<reference evidence="7 8" key="1">
    <citation type="submission" date="2015-07" db="EMBL/GenBank/DDBJ databases">
        <title>Genome analysis of myxobacterium Chondromyces crocatus Cm c5 reveals a high potential for natural compound synthesis and the genetic basis for the loss of fruiting body formation.</title>
        <authorList>
            <person name="Zaburannyi N."/>
            <person name="Bunk B."/>
            <person name="Maier J."/>
            <person name="Overmann J."/>
            <person name="Mueller R."/>
        </authorList>
    </citation>
    <scope>NUCLEOTIDE SEQUENCE [LARGE SCALE GENOMIC DNA]</scope>
    <source>
        <strain evidence="7 8">Cm c5</strain>
    </source>
</reference>
<sequence>MKRIFYFAAATAITCLFSIAGCDGEEPTGPGPGTGGNAGEGGCGDACGSGRAIRIHYQLQGDGDVATWGAHFWGDGAVVSAPQWASPQLFDKSDDFGGYTDIQIVDGEDAGTTWVGLIPVQCADGNCKKDVETAVRWADLYASEENPEIREGWIVQGQAILREPPTSTGPAFKISNPHDFIDLGNGSVRLMFRVAKGSKGEVAYGTAADALTETVSWSDGDDINKQGLVIDGLTPGMTVHYRIRTSLAASEGELTDERDGLSLTPVAVDPVVDTGDWANWGRQGVMYQLIVRTFADGGSAKASVQDPEMESGIDGAQKDGVGDLVGLRSKLQYLADLGVGSIWMTPVFAANSYHGYDTTDFYNIDPAVGTLKDFKDLTEAAHALDIKIIVDLVQNHVADVNPWFAAAIDDTHPDHATYRDWFLWSDQFSNMYTDPHPFDPSAVVWACKNYRCYHQIFGGAMPELNFRNPAVRDEMKKISKFWIDLGADGFRLDASKHIEQFDDDNGVDLAVHGTHVWWKEFNAYVKRDVPRPSGSATVLLAGENRWDDPAVANNMVPYAGDMDSQFDFPFRTLLANFANGQAGDAADFVKYVNQLRTDSAVVSSGGNANHFYQRFLSNHDLERPATQFKDAAGANLLAVLKQSATVVLTLPGMPVVYYGEELGKEGKRDKYPGADVEGDWDRDEHIREPMSWFEEQIFIEELLEGERVKFHDVDVAATNTANGVTASDAGVCSAPNPDYRFVKYMSNPEPASVEAQEGDMGSLLEHYRKLIQIRKTHHFITNSGVVVQKVLDNETWYEYSLTAGGQSLSVRLNRTGTAQNFSRTSVTDLLSGSNGPGFQVPPHGAVILQAQP</sequence>
<protein>
    <recommendedName>
        <fullName evidence="6">Glycosyl hydrolase family 13 catalytic domain-containing protein</fullName>
    </recommendedName>
</protein>
<dbReference type="PANTHER" id="PTHR10357">
    <property type="entry name" value="ALPHA-AMYLASE FAMILY MEMBER"/>
    <property type="match status" value="1"/>
</dbReference>
<dbReference type="GO" id="GO:0009313">
    <property type="term" value="P:oligosaccharide catabolic process"/>
    <property type="evidence" value="ECO:0007669"/>
    <property type="project" value="TreeGrafter"/>
</dbReference>
<dbReference type="STRING" id="52.CMC5_024420"/>
<dbReference type="PROSITE" id="PS51257">
    <property type="entry name" value="PROKAR_LIPOPROTEIN"/>
    <property type="match status" value="1"/>
</dbReference>
<dbReference type="GO" id="GO:0030246">
    <property type="term" value="F:carbohydrate binding"/>
    <property type="evidence" value="ECO:0007669"/>
    <property type="project" value="InterPro"/>
</dbReference>
<dbReference type="OrthoDB" id="9805159at2"/>
<keyword evidence="3" id="KW-0378">Hydrolase</keyword>
<dbReference type="AlphaFoldDB" id="A0A0K1EC89"/>
<dbReference type="EMBL" id="CP012159">
    <property type="protein sequence ID" value="AKT38297.1"/>
    <property type="molecule type" value="Genomic_DNA"/>
</dbReference>
<dbReference type="RefSeq" id="WP_050430544.1">
    <property type="nucleotide sequence ID" value="NZ_CP012159.1"/>
</dbReference>
<dbReference type="Pfam" id="PF03714">
    <property type="entry name" value="PUD"/>
    <property type="match status" value="1"/>
</dbReference>
<keyword evidence="2 5" id="KW-0732">Signal</keyword>
<dbReference type="Proteomes" id="UP000067626">
    <property type="component" value="Chromosome"/>
</dbReference>
<evidence type="ECO:0000256" key="2">
    <source>
        <dbReference type="ARBA" id="ARBA00022729"/>
    </source>
</evidence>
<evidence type="ECO:0000256" key="1">
    <source>
        <dbReference type="ARBA" id="ARBA00008061"/>
    </source>
</evidence>
<evidence type="ECO:0000256" key="5">
    <source>
        <dbReference type="SAM" id="SignalP"/>
    </source>
</evidence>
<dbReference type="SUPFAM" id="SSF51445">
    <property type="entry name" value="(Trans)glycosidases"/>
    <property type="match status" value="1"/>
</dbReference>
<comment type="similarity">
    <text evidence="1">Belongs to the glycosyl hydrolase 13 family.</text>
</comment>
<dbReference type="Gene3D" id="2.60.40.1110">
    <property type="match status" value="1"/>
</dbReference>
<dbReference type="Gene3D" id="3.20.20.80">
    <property type="entry name" value="Glycosidases"/>
    <property type="match status" value="1"/>
</dbReference>
<feature type="chain" id="PRO_5005459226" description="Glycosyl hydrolase family 13 catalytic domain-containing protein" evidence="5">
    <location>
        <begin position="21"/>
        <end position="852"/>
    </location>
</feature>
<dbReference type="KEGG" id="ccro:CMC5_024420"/>
<dbReference type="InterPro" id="IPR017853">
    <property type="entry name" value="GH"/>
</dbReference>
<dbReference type="InterPro" id="IPR045857">
    <property type="entry name" value="O16G_dom_2"/>
</dbReference>
<evidence type="ECO:0000256" key="3">
    <source>
        <dbReference type="ARBA" id="ARBA00022801"/>
    </source>
</evidence>
<gene>
    <name evidence="7" type="ORF">CMC5_024420</name>
</gene>
<dbReference type="InterPro" id="IPR005323">
    <property type="entry name" value="CBM41_pullulanase"/>
</dbReference>
<feature type="domain" description="Glycosyl hydrolase family 13 catalytic" evidence="6">
    <location>
        <begin position="288"/>
        <end position="711"/>
    </location>
</feature>
<name>A0A0K1EC89_CHOCO</name>
<dbReference type="PANTHER" id="PTHR10357:SF179">
    <property type="entry name" value="NEUTRAL AND BASIC AMINO ACID TRANSPORT PROTEIN RBAT"/>
    <property type="match status" value="1"/>
</dbReference>
<keyword evidence="8" id="KW-1185">Reference proteome</keyword>
<proteinExistence type="inferred from homology"/>
<evidence type="ECO:0000313" key="7">
    <source>
        <dbReference type="EMBL" id="AKT38297.1"/>
    </source>
</evidence>
<evidence type="ECO:0000313" key="8">
    <source>
        <dbReference type="Proteomes" id="UP000067626"/>
    </source>
</evidence>
<keyword evidence="4" id="KW-0326">Glycosidase</keyword>
<dbReference type="CDD" id="cd10315">
    <property type="entry name" value="CBM41_pullulanase"/>
    <property type="match status" value="1"/>
</dbReference>
<dbReference type="InterPro" id="IPR013784">
    <property type="entry name" value="Carb-bd-like_fold"/>
</dbReference>
<dbReference type="SMART" id="SM00642">
    <property type="entry name" value="Aamy"/>
    <property type="match status" value="1"/>
</dbReference>
<feature type="signal peptide" evidence="5">
    <location>
        <begin position="1"/>
        <end position="20"/>
    </location>
</feature>
<accession>A0A0K1EC89</accession>
<organism evidence="7 8">
    <name type="scientific">Chondromyces crocatus</name>
    <dbReference type="NCBI Taxonomy" id="52"/>
    <lineage>
        <taxon>Bacteria</taxon>
        <taxon>Pseudomonadati</taxon>
        <taxon>Myxococcota</taxon>
        <taxon>Polyangia</taxon>
        <taxon>Polyangiales</taxon>
        <taxon>Polyangiaceae</taxon>
        <taxon>Chondromyces</taxon>
    </lineage>
</organism>
<dbReference type="GO" id="GO:0004556">
    <property type="term" value="F:alpha-amylase activity"/>
    <property type="evidence" value="ECO:0007669"/>
    <property type="project" value="TreeGrafter"/>
</dbReference>